<dbReference type="InterPro" id="IPR036514">
    <property type="entry name" value="SGNH_hydro_sf"/>
</dbReference>
<evidence type="ECO:0000313" key="4">
    <source>
        <dbReference type="EMBL" id="RKR30506.1"/>
    </source>
</evidence>
<dbReference type="InterPro" id="IPR051532">
    <property type="entry name" value="Ester_Hydrolysis_Enzymes"/>
</dbReference>
<organism evidence="4 5">
    <name type="scientific">Arthrobacter oryzae</name>
    <dbReference type="NCBI Taxonomy" id="409290"/>
    <lineage>
        <taxon>Bacteria</taxon>
        <taxon>Bacillati</taxon>
        <taxon>Actinomycetota</taxon>
        <taxon>Actinomycetes</taxon>
        <taxon>Micrococcales</taxon>
        <taxon>Micrococcaceae</taxon>
        <taxon>Arthrobacter</taxon>
    </lineage>
</organism>
<keyword evidence="2" id="KW-0732">Signal</keyword>
<comment type="caution">
    <text evidence="4">The sequence shown here is derived from an EMBL/GenBank/DDBJ whole genome shotgun (WGS) entry which is preliminary data.</text>
</comment>
<dbReference type="PANTHER" id="PTHR30383">
    <property type="entry name" value="THIOESTERASE 1/PROTEASE 1/LYSOPHOSPHOLIPASE L1"/>
    <property type="match status" value="1"/>
</dbReference>
<evidence type="ECO:0000313" key="5">
    <source>
        <dbReference type="Proteomes" id="UP000276055"/>
    </source>
</evidence>
<evidence type="ECO:0000256" key="2">
    <source>
        <dbReference type="SAM" id="SignalP"/>
    </source>
</evidence>
<evidence type="ECO:0000259" key="3">
    <source>
        <dbReference type="Pfam" id="PF13472"/>
    </source>
</evidence>
<dbReference type="Proteomes" id="UP000276055">
    <property type="component" value="Unassembled WGS sequence"/>
</dbReference>
<dbReference type="GO" id="GO:0016298">
    <property type="term" value="F:lipase activity"/>
    <property type="evidence" value="ECO:0007669"/>
    <property type="project" value="InterPro"/>
</dbReference>
<dbReference type="InterPro" id="IPR008265">
    <property type="entry name" value="Lipase_GDSL_AS"/>
</dbReference>
<dbReference type="Gene3D" id="3.40.50.1110">
    <property type="entry name" value="SGNH hydrolase"/>
    <property type="match status" value="1"/>
</dbReference>
<dbReference type="EMBL" id="RBIR01000001">
    <property type="protein sequence ID" value="RKR30506.1"/>
    <property type="molecule type" value="Genomic_DNA"/>
</dbReference>
<reference evidence="4 5" key="1">
    <citation type="submission" date="2018-10" db="EMBL/GenBank/DDBJ databases">
        <title>Genomic Encyclopedia of Type Strains, Phase IV (KMG-IV): sequencing the most valuable type-strain genomes for metagenomic binning, comparative biology and taxonomic classification.</title>
        <authorList>
            <person name="Goeker M."/>
        </authorList>
    </citation>
    <scope>NUCLEOTIDE SEQUENCE [LARGE SCALE GENOMIC DNA]</scope>
    <source>
        <strain evidence="4 5">DSM 25586</strain>
    </source>
</reference>
<dbReference type="GO" id="GO:0006629">
    <property type="term" value="P:lipid metabolic process"/>
    <property type="evidence" value="ECO:0007669"/>
    <property type="project" value="InterPro"/>
</dbReference>
<dbReference type="InterPro" id="IPR013830">
    <property type="entry name" value="SGNH_hydro"/>
</dbReference>
<dbReference type="CDD" id="cd00229">
    <property type="entry name" value="SGNH_hydrolase"/>
    <property type="match status" value="1"/>
</dbReference>
<feature type="chain" id="PRO_5039012907" evidence="2">
    <location>
        <begin position="24"/>
        <end position="251"/>
    </location>
</feature>
<proteinExistence type="predicted"/>
<name>A0A495FPX7_9MICC</name>
<dbReference type="AlphaFoldDB" id="A0A495FPX7"/>
<feature type="region of interest" description="Disordered" evidence="1">
    <location>
        <begin position="31"/>
        <end position="57"/>
    </location>
</feature>
<feature type="signal peptide" evidence="2">
    <location>
        <begin position="1"/>
        <end position="23"/>
    </location>
</feature>
<dbReference type="PROSITE" id="PS01098">
    <property type="entry name" value="LIPASE_GDSL_SER"/>
    <property type="match status" value="1"/>
</dbReference>
<dbReference type="SUPFAM" id="SSF52266">
    <property type="entry name" value="SGNH hydrolase"/>
    <property type="match status" value="1"/>
</dbReference>
<evidence type="ECO:0000256" key="1">
    <source>
        <dbReference type="SAM" id="MobiDB-lite"/>
    </source>
</evidence>
<gene>
    <name evidence="4" type="ORF">C8D78_0831</name>
</gene>
<dbReference type="PANTHER" id="PTHR30383:SF29">
    <property type="entry name" value="SGNH HYDROLASE-TYPE ESTERASE DOMAIN-CONTAINING PROTEIN"/>
    <property type="match status" value="1"/>
</dbReference>
<accession>A0A495FPX7</accession>
<sequence>MRRYARSLLVLTGVAALSVGAAAAAPVASQLLGHPPDSRQPTPTPTPTPTVSVSSTVPPPAARIVVIGDSLSTGLGTSPDMAWPNLVRNGTSGGKRPLAIVDAAVNGSGYVSQGDGGSTFLSQVDGSVQKTTQMVLVFGSENDMGTDGSVLKEAVSKTLAEISAKAPDAKIVVVGPPSYTNAPEPARLQVRDEDRAAATEAGAVFVDPIQEQWIMGHAEELIGPDGDHPSADGQHYLQETMEKIILANLPE</sequence>
<feature type="domain" description="SGNH hydrolase-type esterase" evidence="3">
    <location>
        <begin position="66"/>
        <end position="234"/>
    </location>
</feature>
<dbReference type="Pfam" id="PF13472">
    <property type="entry name" value="Lipase_GDSL_2"/>
    <property type="match status" value="1"/>
</dbReference>
<protein>
    <submittedName>
        <fullName evidence="4">Lysophospholipase L1-like esterase</fullName>
    </submittedName>
</protein>